<gene>
    <name evidence="1" type="ORF">CGI_10003529</name>
</gene>
<sequence length="384" mass="43150">MFLTSEDLAKIYWKCGHRLQPRITSHTNKAGGKFNFLTIIESGVSYFTLHIPLATIVLYVMYKTTQAMLTFFNLQSPEPDLSHHRNVVISIIRGIIDEHGFCHQQQIKATFCVDCGSGFPLSIAISIVAGENEPNGDQQLFCLTPQWICSGSMTKTYNATSDTLEIGFIFNHTIHAGRYLRMTRVRNGSQENQQILLKPCWLPDGIQCMVPYIPGKAIQCILDGAVYNISAPVIATTTLTPETTEIELPTTSTENSDVGAITIINQNIIHQGFCHQQDVNIQLYINCGISFSASITVAIVTSKYETNPNTLLTCRRSNDSTWYCPRFDIMTGKFNSSSAILDINFKFNFTIHAGDYDYEMVYNVMYCMPLRVYISVCWTVQSIT</sequence>
<protein>
    <submittedName>
        <fullName evidence="1">Uncharacterized protein</fullName>
    </submittedName>
</protein>
<dbReference type="HOGENOM" id="CLU_720126_0_0_1"/>
<accession>K1R6B2</accession>
<name>K1R6B2_MAGGI</name>
<dbReference type="EMBL" id="JH816360">
    <property type="protein sequence ID" value="EKC39044.1"/>
    <property type="molecule type" value="Genomic_DNA"/>
</dbReference>
<evidence type="ECO:0000313" key="1">
    <source>
        <dbReference type="EMBL" id="EKC39044.1"/>
    </source>
</evidence>
<dbReference type="InParanoid" id="K1R6B2"/>
<reference evidence="1" key="1">
    <citation type="journal article" date="2012" name="Nature">
        <title>The oyster genome reveals stress adaptation and complexity of shell formation.</title>
        <authorList>
            <person name="Zhang G."/>
            <person name="Fang X."/>
            <person name="Guo X."/>
            <person name="Li L."/>
            <person name="Luo R."/>
            <person name="Xu F."/>
            <person name="Yang P."/>
            <person name="Zhang L."/>
            <person name="Wang X."/>
            <person name="Qi H."/>
            <person name="Xiong Z."/>
            <person name="Que H."/>
            <person name="Xie Y."/>
            <person name="Holland P.W."/>
            <person name="Paps J."/>
            <person name="Zhu Y."/>
            <person name="Wu F."/>
            <person name="Chen Y."/>
            <person name="Wang J."/>
            <person name="Peng C."/>
            <person name="Meng J."/>
            <person name="Yang L."/>
            <person name="Liu J."/>
            <person name="Wen B."/>
            <person name="Zhang N."/>
            <person name="Huang Z."/>
            <person name="Zhu Q."/>
            <person name="Feng Y."/>
            <person name="Mount A."/>
            <person name="Hedgecock D."/>
            <person name="Xu Z."/>
            <person name="Liu Y."/>
            <person name="Domazet-Loso T."/>
            <person name="Du Y."/>
            <person name="Sun X."/>
            <person name="Zhang S."/>
            <person name="Liu B."/>
            <person name="Cheng P."/>
            <person name="Jiang X."/>
            <person name="Li J."/>
            <person name="Fan D."/>
            <person name="Wang W."/>
            <person name="Fu W."/>
            <person name="Wang T."/>
            <person name="Wang B."/>
            <person name="Zhang J."/>
            <person name="Peng Z."/>
            <person name="Li Y."/>
            <person name="Li N."/>
            <person name="Wang J."/>
            <person name="Chen M."/>
            <person name="He Y."/>
            <person name="Tan F."/>
            <person name="Song X."/>
            <person name="Zheng Q."/>
            <person name="Huang R."/>
            <person name="Yang H."/>
            <person name="Du X."/>
            <person name="Chen L."/>
            <person name="Yang M."/>
            <person name="Gaffney P.M."/>
            <person name="Wang S."/>
            <person name="Luo L."/>
            <person name="She Z."/>
            <person name="Ming Y."/>
            <person name="Huang W."/>
            <person name="Zhang S."/>
            <person name="Huang B."/>
            <person name="Zhang Y."/>
            <person name="Qu T."/>
            <person name="Ni P."/>
            <person name="Miao G."/>
            <person name="Wang J."/>
            <person name="Wang Q."/>
            <person name="Steinberg C.E."/>
            <person name="Wang H."/>
            <person name="Li N."/>
            <person name="Qian L."/>
            <person name="Zhang G."/>
            <person name="Li Y."/>
            <person name="Yang H."/>
            <person name="Liu X."/>
            <person name="Wang J."/>
            <person name="Yin Y."/>
            <person name="Wang J."/>
        </authorList>
    </citation>
    <scope>NUCLEOTIDE SEQUENCE [LARGE SCALE GENOMIC DNA]</scope>
    <source>
        <strain evidence="1">05x7-T-G4-1.051#20</strain>
    </source>
</reference>
<dbReference type="AlphaFoldDB" id="K1R6B2"/>
<proteinExistence type="predicted"/>
<organism evidence="1">
    <name type="scientific">Magallana gigas</name>
    <name type="common">Pacific oyster</name>
    <name type="synonym">Crassostrea gigas</name>
    <dbReference type="NCBI Taxonomy" id="29159"/>
    <lineage>
        <taxon>Eukaryota</taxon>
        <taxon>Metazoa</taxon>
        <taxon>Spiralia</taxon>
        <taxon>Lophotrochozoa</taxon>
        <taxon>Mollusca</taxon>
        <taxon>Bivalvia</taxon>
        <taxon>Autobranchia</taxon>
        <taxon>Pteriomorphia</taxon>
        <taxon>Ostreida</taxon>
        <taxon>Ostreoidea</taxon>
        <taxon>Ostreidae</taxon>
        <taxon>Magallana</taxon>
    </lineage>
</organism>